<dbReference type="EMBL" id="JBHLVX010000005">
    <property type="protein sequence ID" value="MFC0266623.1"/>
    <property type="molecule type" value="Genomic_DNA"/>
</dbReference>
<dbReference type="Gene3D" id="2.70.70.10">
    <property type="entry name" value="Glucose Permease (Domain IIA)"/>
    <property type="match status" value="1"/>
</dbReference>
<evidence type="ECO:0000313" key="4">
    <source>
        <dbReference type="EMBL" id="MFC0266623.1"/>
    </source>
</evidence>
<evidence type="ECO:0000256" key="1">
    <source>
        <dbReference type="ARBA" id="ARBA00038420"/>
    </source>
</evidence>
<feature type="region of interest" description="Disordered" evidence="2">
    <location>
        <begin position="104"/>
        <end position="284"/>
    </location>
</feature>
<feature type="domain" description="LysM" evidence="3">
    <location>
        <begin position="52"/>
        <end position="96"/>
    </location>
</feature>
<dbReference type="Proteomes" id="UP001589814">
    <property type="component" value="Unassembled WGS sequence"/>
</dbReference>
<feature type="compositionally biased region" description="Gly residues" evidence="2">
    <location>
        <begin position="177"/>
        <end position="192"/>
    </location>
</feature>
<proteinExistence type="inferred from homology"/>
<dbReference type="InterPro" id="IPR016047">
    <property type="entry name" value="M23ase_b-sheet_dom"/>
</dbReference>
<dbReference type="Pfam" id="PF01551">
    <property type="entry name" value="Peptidase_M23"/>
    <property type="match status" value="1"/>
</dbReference>
<keyword evidence="5" id="KW-1185">Reference proteome</keyword>
<dbReference type="PROSITE" id="PS51782">
    <property type="entry name" value="LYSM"/>
    <property type="match status" value="1"/>
</dbReference>
<dbReference type="PANTHER" id="PTHR21666:SF263">
    <property type="entry name" value="MUREIN HYDROLASE ACTIVATOR NLPD"/>
    <property type="match status" value="1"/>
</dbReference>
<evidence type="ECO:0000259" key="3">
    <source>
        <dbReference type="PROSITE" id="PS51782"/>
    </source>
</evidence>
<dbReference type="PANTHER" id="PTHR21666">
    <property type="entry name" value="PEPTIDASE-RELATED"/>
    <property type="match status" value="1"/>
</dbReference>
<dbReference type="InterPro" id="IPR050570">
    <property type="entry name" value="Cell_wall_metabolism_enzyme"/>
</dbReference>
<name>A0ABV6FZE6_9GAMM</name>
<organism evidence="4 5">
    <name type="scientific">Kushneria aurantia</name>
    <dbReference type="NCBI Taxonomy" id="504092"/>
    <lineage>
        <taxon>Bacteria</taxon>
        <taxon>Pseudomonadati</taxon>
        <taxon>Pseudomonadota</taxon>
        <taxon>Gammaproteobacteria</taxon>
        <taxon>Oceanospirillales</taxon>
        <taxon>Halomonadaceae</taxon>
        <taxon>Kushneria</taxon>
    </lineage>
</organism>
<accession>A0ABV6FZE6</accession>
<dbReference type="InterPro" id="IPR011055">
    <property type="entry name" value="Dup_hybrid_motif"/>
</dbReference>
<sequence length="406" mass="40520">MWSTSFLPSRSLYRLGMVGSLVLLGALGGCAQGGGPPPVQEASLNQNAMAEGIYHVQRGDTIYSIGWKTGIDYRRIAELNNLQPPYDIDPGQALRISQNASLADSGAGASGATTGGSGTRAIAMNGSDSGASSGGDDSWLAPDNSAIERNRSSADGGAAQGAGGASGAAGVAAGAATAGGGSGSTSGSGGSASGSSAQSADQSRSNAGQSGNAGQSSGNQSSGNQSAAGRNDSATRSSSATSQGGGAPGSSSSRQSSGQDTGGTAVAGGGANDRSDRTYTPAENINWQWPTEGRVVGNFSDQTNITAGIDIAGQKGQPVKAAGPGIVVYAGDGVRGYGNLVILKHNDQFLSAYAHNDTLNVKENDVVRQGETIATMGSTDADSVKLHFEIRQDGQPRDPLQYLPDR</sequence>
<comment type="caution">
    <text evidence="4">The sequence shown here is derived from an EMBL/GenBank/DDBJ whole genome shotgun (WGS) entry which is preliminary data.</text>
</comment>
<feature type="compositionally biased region" description="Low complexity" evidence="2">
    <location>
        <begin position="193"/>
        <end position="242"/>
    </location>
</feature>
<feature type="compositionally biased region" description="Low complexity" evidence="2">
    <location>
        <begin position="249"/>
        <end position="264"/>
    </location>
</feature>
<dbReference type="SUPFAM" id="SSF51261">
    <property type="entry name" value="Duplicated hybrid motif"/>
    <property type="match status" value="1"/>
</dbReference>
<evidence type="ECO:0000256" key="2">
    <source>
        <dbReference type="SAM" id="MobiDB-lite"/>
    </source>
</evidence>
<evidence type="ECO:0000313" key="5">
    <source>
        <dbReference type="Proteomes" id="UP001589814"/>
    </source>
</evidence>
<reference evidence="4 5" key="1">
    <citation type="submission" date="2024-09" db="EMBL/GenBank/DDBJ databases">
        <authorList>
            <person name="Sun Q."/>
            <person name="Mori K."/>
        </authorList>
    </citation>
    <scope>NUCLEOTIDE SEQUENCE [LARGE SCALE GENOMIC DNA]</scope>
    <source>
        <strain evidence="4 5">CCM 7415</strain>
    </source>
</reference>
<dbReference type="Pfam" id="PF01476">
    <property type="entry name" value="LysM"/>
    <property type="match status" value="1"/>
</dbReference>
<protein>
    <submittedName>
        <fullName evidence="4">Peptidoglycan DD-metalloendopeptidase family protein</fullName>
    </submittedName>
</protein>
<dbReference type="CDD" id="cd12797">
    <property type="entry name" value="M23_peptidase"/>
    <property type="match status" value="1"/>
</dbReference>
<dbReference type="SUPFAM" id="SSF54106">
    <property type="entry name" value="LysM domain"/>
    <property type="match status" value="1"/>
</dbReference>
<dbReference type="CDD" id="cd00118">
    <property type="entry name" value="LysM"/>
    <property type="match status" value="1"/>
</dbReference>
<dbReference type="SMART" id="SM00257">
    <property type="entry name" value="LysM"/>
    <property type="match status" value="1"/>
</dbReference>
<feature type="compositionally biased region" description="Gly residues" evidence="2">
    <location>
        <begin position="158"/>
        <end position="167"/>
    </location>
</feature>
<comment type="similarity">
    <text evidence="1">Belongs to the E.coli NlpD/Haemophilus LppB family.</text>
</comment>
<dbReference type="InterPro" id="IPR018392">
    <property type="entry name" value="LysM"/>
</dbReference>
<dbReference type="RefSeq" id="WP_245558702.1">
    <property type="nucleotide sequence ID" value="NZ_JBHLVX010000005.1"/>
</dbReference>
<dbReference type="Gene3D" id="3.10.350.10">
    <property type="entry name" value="LysM domain"/>
    <property type="match status" value="1"/>
</dbReference>
<dbReference type="InterPro" id="IPR036779">
    <property type="entry name" value="LysM_dom_sf"/>
</dbReference>
<gene>
    <name evidence="4" type="ORF">ACFFHW_01210</name>
</gene>
<feature type="compositionally biased region" description="Low complexity" evidence="2">
    <location>
        <begin position="126"/>
        <end position="138"/>
    </location>
</feature>